<gene>
    <name evidence="2" type="ORF">ABUE30_06915</name>
</gene>
<feature type="transmembrane region" description="Helical" evidence="1">
    <location>
        <begin position="6"/>
        <end position="32"/>
    </location>
</feature>
<dbReference type="PROSITE" id="PS00409">
    <property type="entry name" value="PROKAR_NTER_METHYL"/>
    <property type="match status" value="1"/>
</dbReference>
<dbReference type="Proteomes" id="UP001629953">
    <property type="component" value="Unassembled WGS sequence"/>
</dbReference>
<keyword evidence="1" id="KW-0472">Membrane</keyword>
<evidence type="ECO:0000313" key="3">
    <source>
        <dbReference type="Proteomes" id="UP001629953"/>
    </source>
</evidence>
<dbReference type="EMBL" id="JBEQCT010000002">
    <property type="protein sequence ID" value="MFM2484798.1"/>
    <property type="molecule type" value="Genomic_DNA"/>
</dbReference>
<evidence type="ECO:0000313" key="2">
    <source>
        <dbReference type="EMBL" id="MFM2484798.1"/>
    </source>
</evidence>
<reference evidence="2 3" key="1">
    <citation type="journal article" date="2013" name="Int. J. Syst. Evol. Microbiol.">
        <title>Celerinatantimonas yamalensis sp. nov., a cold-adapted diazotrophic bacterium from a cold permafrost brine.</title>
        <authorList>
            <person name="Shcherbakova V."/>
            <person name="Chuvilskaya N."/>
            <person name="Rivkina E."/>
            <person name="Demidov N."/>
            <person name="Uchaeva V."/>
            <person name="Suetin S."/>
            <person name="Suzina N."/>
            <person name="Gilichinsky D."/>
        </authorList>
    </citation>
    <scope>NUCLEOTIDE SEQUENCE [LARGE SCALE GENOMIC DNA]</scope>
    <source>
        <strain evidence="2 3">C7</strain>
    </source>
</reference>
<dbReference type="RefSeq" id="WP_408622986.1">
    <property type="nucleotide sequence ID" value="NZ_JBEQCT010000002.1"/>
</dbReference>
<accession>A0ABW9G5D8</accession>
<dbReference type="SUPFAM" id="SSF54523">
    <property type="entry name" value="Pili subunits"/>
    <property type="match status" value="1"/>
</dbReference>
<organism evidence="2 3">
    <name type="scientific">Celerinatantimonas yamalensis</name>
    <dbReference type="NCBI Taxonomy" id="559956"/>
    <lineage>
        <taxon>Bacteria</taxon>
        <taxon>Pseudomonadati</taxon>
        <taxon>Pseudomonadota</taxon>
        <taxon>Gammaproteobacteria</taxon>
        <taxon>Celerinatantimonadaceae</taxon>
        <taxon>Celerinatantimonas</taxon>
    </lineage>
</organism>
<dbReference type="InterPro" id="IPR012902">
    <property type="entry name" value="N_methyl_site"/>
</dbReference>
<keyword evidence="1" id="KW-1133">Transmembrane helix</keyword>
<protein>
    <submittedName>
        <fullName evidence="2">Prepilin-type N-terminal cleavage/methylation domain-containing protein</fullName>
    </submittedName>
</protein>
<proteinExistence type="predicted"/>
<keyword evidence="3" id="KW-1185">Reference proteome</keyword>
<dbReference type="Gene3D" id="3.30.700.10">
    <property type="entry name" value="Glycoprotein, Type 4 Pilin"/>
    <property type="match status" value="1"/>
</dbReference>
<keyword evidence="1" id="KW-0812">Transmembrane</keyword>
<comment type="caution">
    <text evidence="2">The sequence shown here is derived from an EMBL/GenBank/DDBJ whole genome shotgun (WGS) entry which is preliminary data.</text>
</comment>
<evidence type="ECO:0000256" key="1">
    <source>
        <dbReference type="SAM" id="Phobius"/>
    </source>
</evidence>
<dbReference type="NCBIfam" id="TIGR02532">
    <property type="entry name" value="IV_pilin_GFxxxE"/>
    <property type="match status" value="1"/>
</dbReference>
<dbReference type="InterPro" id="IPR045584">
    <property type="entry name" value="Pilin-like"/>
</dbReference>
<name>A0ABW9G5D8_9GAMM</name>
<sequence>MPGLAIRGFTLIELMITLAIVATLATLAMPVYQGYMGRARFSGVIAAAEPVKTALEVCIQSHYQNDDVDELADKDPCIEATQAFTIGDTSAHQHSKSIKSLVVSHNAAASNGQTYTIAITAQDLKDSEGKNVDYQLVGTINKQTGGVSWKAQGSCTQMGWC</sequence>
<dbReference type="Pfam" id="PF07963">
    <property type="entry name" value="N_methyl"/>
    <property type="match status" value="1"/>
</dbReference>